<feature type="domain" description="AbiEi antitoxin C-terminal" evidence="1">
    <location>
        <begin position="73"/>
        <end position="216"/>
    </location>
</feature>
<keyword evidence="3" id="KW-1185">Reference proteome</keyword>
<sequence length="271" mass="30541">MNTASSIKDWINQLQQNGKLYFSVEQVAEAFPGLQSTGIRSALSRLSAKNNIVSVWKGFYVIVPVSYTSKGILPPVMYIDHLMKHVQRPYYVGLLNAAAFYGAALQQPQIFSVVIQHPTLRDNKKKNVRLQFVARRNFPTDDLLEMRKTQTGYVRISSALLTAADIIQYEKEIGGLNRACTVLNDLTESLDFTKTPDSFFDIVSTATIQRLGYLLENVVESTDLANQLYEKAIQANCNFQLVPLKTGKTAEQKNQDKKWKIIINTDIEIDG</sequence>
<proteinExistence type="predicted"/>
<reference evidence="2 3" key="1">
    <citation type="submission" date="2020-08" db="EMBL/GenBank/DDBJ databases">
        <title>Genomic Encyclopedia of Type Strains, Phase IV (KMG-IV): sequencing the most valuable type-strain genomes for metagenomic binning, comparative biology and taxonomic classification.</title>
        <authorList>
            <person name="Goeker M."/>
        </authorList>
    </citation>
    <scope>NUCLEOTIDE SEQUENCE [LARGE SCALE GENOMIC DNA]</scope>
    <source>
        <strain evidence="2 3">DSM 27471</strain>
    </source>
</reference>
<name>A0A7W5H144_9PORP</name>
<accession>A0A7W5H144</accession>
<dbReference type="RefSeq" id="WP_183412984.1">
    <property type="nucleotide sequence ID" value="NZ_JACHYB010000001.1"/>
</dbReference>
<protein>
    <submittedName>
        <fullName evidence="2">Putative transcriptional regulator of viral defense system</fullName>
    </submittedName>
</protein>
<dbReference type="EMBL" id="JACHYB010000001">
    <property type="protein sequence ID" value="MBB3187188.1"/>
    <property type="molecule type" value="Genomic_DNA"/>
</dbReference>
<dbReference type="AlphaFoldDB" id="A0A7W5H144"/>
<dbReference type="Pfam" id="PF09407">
    <property type="entry name" value="AbiEi_1"/>
    <property type="match status" value="1"/>
</dbReference>
<evidence type="ECO:0000313" key="3">
    <source>
        <dbReference type="Proteomes" id="UP000544222"/>
    </source>
</evidence>
<dbReference type="InterPro" id="IPR018547">
    <property type="entry name" value="AbiEi_C"/>
</dbReference>
<evidence type="ECO:0000259" key="1">
    <source>
        <dbReference type="Pfam" id="PF09407"/>
    </source>
</evidence>
<organism evidence="2 3">
    <name type="scientific">Microbacter margulisiae</name>
    <dbReference type="NCBI Taxonomy" id="1350067"/>
    <lineage>
        <taxon>Bacteria</taxon>
        <taxon>Pseudomonadati</taxon>
        <taxon>Bacteroidota</taxon>
        <taxon>Bacteroidia</taxon>
        <taxon>Bacteroidales</taxon>
        <taxon>Porphyromonadaceae</taxon>
        <taxon>Microbacter</taxon>
    </lineage>
</organism>
<evidence type="ECO:0000313" key="2">
    <source>
        <dbReference type="EMBL" id="MBB3187188.1"/>
    </source>
</evidence>
<dbReference type="Proteomes" id="UP000544222">
    <property type="component" value="Unassembled WGS sequence"/>
</dbReference>
<gene>
    <name evidence="2" type="ORF">FHX64_001351</name>
</gene>
<comment type="caution">
    <text evidence="2">The sequence shown here is derived from an EMBL/GenBank/DDBJ whole genome shotgun (WGS) entry which is preliminary data.</text>
</comment>